<keyword evidence="1" id="KW-1133">Transmembrane helix</keyword>
<keyword evidence="1" id="KW-0472">Membrane</keyword>
<evidence type="ECO:0000313" key="2">
    <source>
        <dbReference type="EMBL" id="MAA12884.1"/>
    </source>
</evidence>
<keyword evidence="1" id="KW-0812">Transmembrane</keyword>
<reference evidence="2" key="1">
    <citation type="journal article" date="2017" name="Parasit. Vectors">
        <title>Sialotranscriptomics of Rhipicephalus zambeziensis reveals intricate expression profiles of secretory proteins and suggests tight temporal transcriptional regulation during blood-feeding.</title>
        <authorList>
            <person name="de Castro M.H."/>
            <person name="de Klerk D."/>
            <person name="Pienaar R."/>
            <person name="Rees D.J.G."/>
            <person name="Mans B.J."/>
        </authorList>
    </citation>
    <scope>NUCLEOTIDE SEQUENCE</scope>
    <source>
        <tissue evidence="2">Salivary glands</tissue>
    </source>
</reference>
<evidence type="ECO:0000256" key="1">
    <source>
        <dbReference type="SAM" id="Phobius"/>
    </source>
</evidence>
<name>A0A224YFZ0_9ACAR</name>
<organism evidence="2">
    <name type="scientific">Rhipicephalus zambeziensis</name>
    <dbReference type="NCBI Taxonomy" id="60191"/>
    <lineage>
        <taxon>Eukaryota</taxon>
        <taxon>Metazoa</taxon>
        <taxon>Ecdysozoa</taxon>
        <taxon>Arthropoda</taxon>
        <taxon>Chelicerata</taxon>
        <taxon>Arachnida</taxon>
        <taxon>Acari</taxon>
        <taxon>Parasitiformes</taxon>
        <taxon>Ixodida</taxon>
        <taxon>Ixodoidea</taxon>
        <taxon>Ixodidae</taxon>
        <taxon>Rhipicephalinae</taxon>
        <taxon>Rhipicephalus</taxon>
        <taxon>Rhipicephalus</taxon>
    </lineage>
</organism>
<proteinExistence type="predicted"/>
<accession>A0A224YFZ0</accession>
<sequence length="111" mass="12833">MTVLPTMVMKPKFEQRINSTPDVFGSSFQCILFYVAAYLHSAFVLLLSVLTMFHQHHDIYFSRFGTVAQFINLWHCIAGQRTCVYVSSSIHCKYSRCELFLFPDAQRDAVI</sequence>
<protein>
    <submittedName>
        <fullName evidence="2">Uncharacterized protein</fullName>
    </submittedName>
</protein>
<dbReference type="AlphaFoldDB" id="A0A224YFZ0"/>
<dbReference type="EMBL" id="GFPF01001738">
    <property type="protein sequence ID" value="MAA12884.1"/>
    <property type="molecule type" value="Transcribed_RNA"/>
</dbReference>
<feature type="transmembrane region" description="Helical" evidence="1">
    <location>
        <begin position="31"/>
        <end position="53"/>
    </location>
</feature>